<name>A0AAE3YLI7_9ACTN</name>
<gene>
    <name evidence="1" type="ORF">J2S41_001182</name>
</gene>
<evidence type="ECO:0000313" key="1">
    <source>
        <dbReference type="EMBL" id="MDR7274404.1"/>
    </source>
</evidence>
<sequence length="130" mass="14538">MAGWRCWCGRSATRRTSSVRRVAARLLDRRRAGRRPFPPCGRRAAMSRCLARTCGLAPLPPARPNLAVCPHLRITRGCRPDRPDPGEFSADSIRCPAGFWSARHGFARCLARRRCGGSWRLWRADPGVSV</sequence>
<dbReference type="AlphaFoldDB" id="A0AAE3YLI7"/>
<protein>
    <submittedName>
        <fullName evidence="1">Uncharacterized protein</fullName>
    </submittedName>
</protein>
<accession>A0AAE3YLI7</accession>
<reference evidence="1" key="1">
    <citation type="submission" date="2023-07" db="EMBL/GenBank/DDBJ databases">
        <title>Sequencing the genomes of 1000 actinobacteria strains.</title>
        <authorList>
            <person name="Klenk H.-P."/>
        </authorList>
    </citation>
    <scope>NUCLEOTIDE SEQUENCE</scope>
    <source>
        <strain evidence="1">DSM 44707</strain>
    </source>
</reference>
<organism evidence="1 2">
    <name type="scientific">Catenuloplanes atrovinosus</name>
    <dbReference type="NCBI Taxonomy" id="137266"/>
    <lineage>
        <taxon>Bacteria</taxon>
        <taxon>Bacillati</taxon>
        <taxon>Actinomycetota</taxon>
        <taxon>Actinomycetes</taxon>
        <taxon>Micromonosporales</taxon>
        <taxon>Micromonosporaceae</taxon>
        <taxon>Catenuloplanes</taxon>
    </lineage>
</organism>
<evidence type="ECO:0000313" key="2">
    <source>
        <dbReference type="Proteomes" id="UP001183643"/>
    </source>
</evidence>
<dbReference type="Proteomes" id="UP001183643">
    <property type="component" value="Unassembled WGS sequence"/>
</dbReference>
<proteinExistence type="predicted"/>
<keyword evidence="2" id="KW-1185">Reference proteome</keyword>
<comment type="caution">
    <text evidence="1">The sequence shown here is derived from an EMBL/GenBank/DDBJ whole genome shotgun (WGS) entry which is preliminary data.</text>
</comment>
<dbReference type="EMBL" id="JAVDYB010000001">
    <property type="protein sequence ID" value="MDR7274404.1"/>
    <property type="molecule type" value="Genomic_DNA"/>
</dbReference>